<evidence type="ECO:0000313" key="2">
    <source>
        <dbReference type="Proteomes" id="UP000526083"/>
    </source>
</evidence>
<dbReference type="Proteomes" id="UP000526083">
    <property type="component" value="Unassembled WGS sequence"/>
</dbReference>
<proteinExistence type="predicted"/>
<dbReference type="Gene3D" id="3.40.50.300">
    <property type="entry name" value="P-loop containing nucleotide triphosphate hydrolases"/>
    <property type="match status" value="1"/>
</dbReference>
<dbReference type="SUPFAM" id="SSF52540">
    <property type="entry name" value="P-loop containing nucleoside triphosphate hydrolases"/>
    <property type="match status" value="1"/>
</dbReference>
<organism evidence="1 2">
    <name type="scientific">Microbacterium halimionae</name>
    <dbReference type="NCBI Taxonomy" id="1526413"/>
    <lineage>
        <taxon>Bacteria</taxon>
        <taxon>Bacillati</taxon>
        <taxon>Actinomycetota</taxon>
        <taxon>Actinomycetes</taxon>
        <taxon>Micrococcales</taxon>
        <taxon>Microbacteriaceae</taxon>
        <taxon>Microbacterium</taxon>
    </lineage>
</organism>
<accession>A0A7W3JN86</accession>
<protein>
    <recommendedName>
        <fullName evidence="3">Uridine kinase</fullName>
    </recommendedName>
</protein>
<name>A0A7W3JN86_9MICO</name>
<dbReference type="EMBL" id="JACGWY010000002">
    <property type="protein sequence ID" value="MBA8815930.1"/>
    <property type="molecule type" value="Genomic_DNA"/>
</dbReference>
<comment type="caution">
    <text evidence="1">The sequence shown here is derived from an EMBL/GenBank/DDBJ whole genome shotgun (WGS) entry which is preliminary data.</text>
</comment>
<keyword evidence="2" id="KW-1185">Reference proteome</keyword>
<dbReference type="InterPro" id="IPR027417">
    <property type="entry name" value="P-loop_NTPase"/>
</dbReference>
<sequence length="133" mass="15314">MQLIALDDIYPGWDGLDDGVAYVRQHVLEPHARGEVARWQRWDWERDCRAEHSEVDPDRSLVIEGSGIITELTMPFASVAVWLDAPDLARKQRALGRDGDTYSPHWERWAAQEEAHILRDQPSARATLRFDLP</sequence>
<evidence type="ECO:0000313" key="1">
    <source>
        <dbReference type="EMBL" id="MBA8815930.1"/>
    </source>
</evidence>
<evidence type="ECO:0008006" key="3">
    <source>
        <dbReference type="Google" id="ProtNLM"/>
    </source>
</evidence>
<gene>
    <name evidence="1" type="ORF">FHX48_001003</name>
</gene>
<reference evidence="1 2" key="1">
    <citation type="submission" date="2020-07" db="EMBL/GenBank/DDBJ databases">
        <title>Sequencing the genomes of 1000 actinobacteria strains.</title>
        <authorList>
            <person name="Klenk H.-P."/>
        </authorList>
    </citation>
    <scope>NUCLEOTIDE SEQUENCE [LARGE SCALE GENOMIC DNA]</scope>
    <source>
        <strain evidence="1 2">DSM 27576</strain>
    </source>
</reference>
<dbReference type="AlphaFoldDB" id="A0A7W3JN86"/>